<sequence>MRPFLALISIVVFFNCKNDTISGVDYSKLESIPTKEQVGQLVLPDTIAPVSAPFEMPAFEKPTFPDRSINILDRDADTSKLVTTHIQNSIDELSALGGGTVVIPQSTIGKQGVLL</sequence>
<dbReference type="Proteomes" id="UP001302806">
    <property type="component" value="Chromosome"/>
</dbReference>
<dbReference type="EMBL" id="CP134537">
    <property type="protein sequence ID" value="WNH08995.1"/>
    <property type="molecule type" value="Genomic_DNA"/>
</dbReference>
<organism evidence="1 2">
    <name type="scientific">Thalassobellus suaedae</name>
    <dbReference type="NCBI Taxonomy" id="3074124"/>
    <lineage>
        <taxon>Bacteria</taxon>
        <taxon>Pseudomonadati</taxon>
        <taxon>Bacteroidota</taxon>
        <taxon>Flavobacteriia</taxon>
        <taxon>Flavobacteriales</taxon>
        <taxon>Flavobacteriaceae</taxon>
        <taxon>Thalassobellus</taxon>
    </lineage>
</organism>
<evidence type="ECO:0000313" key="2">
    <source>
        <dbReference type="Proteomes" id="UP001302806"/>
    </source>
</evidence>
<dbReference type="RefSeq" id="WP_415865536.1">
    <property type="nucleotide sequence ID" value="NZ_CP134537.1"/>
</dbReference>
<evidence type="ECO:0000313" key="1">
    <source>
        <dbReference type="EMBL" id="WNH08995.1"/>
    </source>
</evidence>
<reference evidence="1 2" key="1">
    <citation type="submission" date="2023-09" db="EMBL/GenBank/DDBJ databases">
        <title>Thalassobella suaedae gen. nov., sp. nov., a marine bacterium of the family Flavobacteriaceae isolated from a halophyte Suaeda japonica.</title>
        <authorList>
            <person name="Lee S.Y."/>
            <person name="Hwang C.Y."/>
        </authorList>
    </citation>
    <scope>NUCLEOTIDE SEQUENCE [LARGE SCALE GENOMIC DNA]</scope>
    <source>
        <strain evidence="1 2">HL-DH14</strain>
    </source>
</reference>
<name>A0ABY9XSS0_9FLAO</name>
<dbReference type="Gene3D" id="2.160.20.10">
    <property type="entry name" value="Single-stranded right-handed beta-helix, Pectin lyase-like"/>
    <property type="match status" value="1"/>
</dbReference>
<accession>A0ABY9XSS0</accession>
<protein>
    <submittedName>
        <fullName evidence="1">Uncharacterized protein</fullName>
    </submittedName>
</protein>
<dbReference type="InterPro" id="IPR012334">
    <property type="entry name" value="Pectin_lyas_fold"/>
</dbReference>
<proteinExistence type="predicted"/>
<gene>
    <name evidence="1" type="ORF">RHP51_18470</name>
</gene>